<protein>
    <submittedName>
        <fullName evidence="2">Uncharacterized protein</fullName>
    </submittedName>
</protein>
<organism evidence="2 3">
    <name type="scientific">Schizothecium vesticola</name>
    <dbReference type="NCBI Taxonomy" id="314040"/>
    <lineage>
        <taxon>Eukaryota</taxon>
        <taxon>Fungi</taxon>
        <taxon>Dikarya</taxon>
        <taxon>Ascomycota</taxon>
        <taxon>Pezizomycotina</taxon>
        <taxon>Sordariomycetes</taxon>
        <taxon>Sordariomycetidae</taxon>
        <taxon>Sordariales</taxon>
        <taxon>Schizotheciaceae</taxon>
        <taxon>Schizothecium</taxon>
    </lineage>
</organism>
<evidence type="ECO:0000313" key="2">
    <source>
        <dbReference type="EMBL" id="KAK0753762.1"/>
    </source>
</evidence>
<proteinExistence type="predicted"/>
<keyword evidence="3" id="KW-1185">Reference proteome</keyword>
<sequence>MIETANQLVPHSCPFCQQFVLQADTPHSAPAPKTPRRCRRRSGSFDGGPISLERPIF</sequence>
<dbReference type="EMBL" id="JAUKUD010000001">
    <property type="protein sequence ID" value="KAK0753762.1"/>
    <property type="molecule type" value="Genomic_DNA"/>
</dbReference>
<name>A0AA40F9M4_9PEZI</name>
<dbReference type="AlphaFoldDB" id="A0AA40F9M4"/>
<evidence type="ECO:0000256" key="1">
    <source>
        <dbReference type="SAM" id="MobiDB-lite"/>
    </source>
</evidence>
<accession>A0AA40F9M4</accession>
<reference evidence="2" key="1">
    <citation type="submission" date="2023-06" db="EMBL/GenBank/DDBJ databases">
        <title>Genome-scale phylogeny and comparative genomics of the fungal order Sordariales.</title>
        <authorList>
            <consortium name="Lawrence Berkeley National Laboratory"/>
            <person name="Hensen N."/>
            <person name="Bonometti L."/>
            <person name="Westerberg I."/>
            <person name="Brannstrom I.O."/>
            <person name="Guillou S."/>
            <person name="Cros-Aarteil S."/>
            <person name="Calhoun S."/>
            <person name="Haridas S."/>
            <person name="Kuo A."/>
            <person name="Mondo S."/>
            <person name="Pangilinan J."/>
            <person name="Riley R."/>
            <person name="LaButti K."/>
            <person name="Andreopoulos B."/>
            <person name="Lipzen A."/>
            <person name="Chen C."/>
            <person name="Yanf M."/>
            <person name="Daum C."/>
            <person name="Ng V."/>
            <person name="Clum A."/>
            <person name="Steindorff A."/>
            <person name="Ohm R."/>
            <person name="Martin F."/>
            <person name="Silar P."/>
            <person name="Natvig D."/>
            <person name="Lalanne C."/>
            <person name="Gautier V."/>
            <person name="Ament-velasquez S.L."/>
            <person name="Kruys A."/>
            <person name="Hutchinson M.I."/>
            <person name="Powell A.J."/>
            <person name="Barry K."/>
            <person name="Miller A.N."/>
            <person name="Grigoriev I.V."/>
            <person name="Debuchy R."/>
            <person name="Gladieux P."/>
            <person name="Thoren M.H."/>
            <person name="Johannesson H."/>
        </authorList>
    </citation>
    <scope>NUCLEOTIDE SEQUENCE</scope>
    <source>
        <strain evidence="2">SMH3187-1</strain>
    </source>
</reference>
<evidence type="ECO:0000313" key="3">
    <source>
        <dbReference type="Proteomes" id="UP001172155"/>
    </source>
</evidence>
<dbReference type="Proteomes" id="UP001172155">
    <property type="component" value="Unassembled WGS sequence"/>
</dbReference>
<comment type="caution">
    <text evidence="2">The sequence shown here is derived from an EMBL/GenBank/DDBJ whole genome shotgun (WGS) entry which is preliminary data.</text>
</comment>
<feature type="region of interest" description="Disordered" evidence="1">
    <location>
        <begin position="26"/>
        <end position="57"/>
    </location>
</feature>
<gene>
    <name evidence="2" type="ORF">B0T18DRAFT_397778</name>
</gene>